<keyword evidence="2" id="KW-1003">Cell membrane</keyword>
<evidence type="ECO:0000256" key="4">
    <source>
        <dbReference type="ARBA" id="ARBA00022989"/>
    </source>
</evidence>
<evidence type="ECO:0000313" key="9">
    <source>
        <dbReference type="Proteomes" id="UP001589627"/>
    </source>
</evidence>
<dbReference type="PANTHER" id="PTHR36115">
    <property type="entry name" value="PROLINE-RICH ANTIGEN HOMOLOG-RELATED"/>
    <property type="match status" value="1"/>
</dbReference>
<accession>A0ABV5YT42</accession>
<dbReference type="PANTHER" id="PTHR36115:SF6">
    <property type="entry name" value="PROLINE-RICH ANTIGEN HOMOLOG"/>
    <property type="match status" value="1"/>
</dbReference>
<keyword evidence="4 6" id="KW-1133">Transmembrane helix</keyword>
<comment type="subcellular location">
    <subcellularLocation>
        <location evidence="1">Cell membrane</location>
        <topology evidence="1">Multi-pass membrane protein</topology>
    </subcellularLocation>
</comment>
<dbReference type="InterPro" id="IPR051791">
    <property type="entry name" value="Pra-immunoreactive"/>
</dbReference>
<evidence type="ECO:0000313" key="8">
    <source>
        <dbReference type="EMBL" id="MFB9838208.1"/>
    </source>
</evidence>
<dbReference type="Proteomes" id="UP001589627">
    <property type="component" value="Unassembled WGS sequence"/>
</dbReference>
<gene>
    <name evidence="8" type="ORF">ACFFNX_39190</name>
</gene>
<keyword evidence="9" id="KW-1185">Reference proteome</keyword>
<protein>
    <submittedName>
        <fullName evidence="8">RDD family protein</fullName>
    </submittedName>
</protein>
<evidence type="ECO:0000256" key="1">
    <source>
        <dbReference type="ARBA" id="ARBA00004651"/>
    </source>
</evidence>
<dbReference type="Pfam" id="PF06271">
    <property type="entry name" value="RDD"/>
    <property type="match status" value="1"/>
</dbReference>
<dbReference type="EMBL" id="JBHLZP010000478">
    <property type="protein sequence ID" value="MFB9838208.1"/>
    <property type="molecule type" value="Genomic_DNA"/>
</dbReference>
<keyword evidence="5 6" id="KW-0472">Membrane</keyword>
<feature type="non-terminal residue" evidence="8">
    <location>
        <position position="1"/>
    </location>
</feature>
<organism evidence="8 9">
    <name type="scientific">Actinoallomurus acaciae</name>
    <dbReference type="NCBI Taxonomy" id="502577"/>
    <lineage>
        <taxon>Bacteria</taxon>
        <taxon>Bacillati</taxon>
        <taxon>Actinomycetota</taxon>
        <taxon>Actinomycetes</taxon>
        <taxon>Streptosporangiales</taxon>
        <taxon>Thermomonosporaceae</taxon>
        <taxon>Actinoallomurus</taxon>
    </lineage>
</organism>
<name>A0ABV5YT42_9ACTN</name>
<evidence type="ECO:0000256" key="3">
    <source>
        <dbReference type="ARBA" id="ARBA00022692"/>
    </source>
</evidence>
<evidence type="ECO:0000256" key="6">
    <source>
        <dbReference type="SAM" id="Phobius"/>
    </source>
</evidence>
<feature type="transmembrane region" description="Helical" evidence="6">
    <location>
        <begin position="100"/>
        <end position="120"/>
    </location>
</feature>
<evidence type="ECO:0000259" key="7">
    <source>
        <dbReference type="Pfam" id="PF06271"/>
    </source>
</evidence>
<comment type="caution">
    <text evidence="8">The sequence shown here is derived from an EMBL/GenBank/DDBJ whole genome shotgun (WGS) entry which is preliminary data.</text>
</comment>
<evidence type="ECO:0000256" key="2">
    <source>
        <dbReference type="ARBA" id="ARBA00022475"/>
    </source>
</evidence>
<proteinExistence type="predicted"/>
<sequence>RRPPPAWLLSTLGRPEDGLGWLPAPLADVVLRQAALWPPPATAPPYASWGRRLAAALLDGLFVVPPILCYFAYLFAVVWARENITALNRGVAISTTRATIPIVAFICLITFFVLLVRTLVREGRTGQSPGKRILQIELLDARTGRPVGVGRALVRRLAHVLDSLPCHLGFLWPLWDAEHQTFADKLVHTVVLDRPGRGPAMGG</sequence>
<feature type="transmembrane region" description="Helical" evidence="6">
    <location>
        <begin position="56"/>
        <end position="80"/>
    </location>
</feature>
<reference evidence="8 9" key="1">
    <citation type="submission" date="2024-09" db="EMBL/GenBank/DDBJ databases">
        <authorList>
            <person name="Sun Q."/>
            <person name="Mori K."/>
        </authorList>
    </citation>
    <scope>NUCLEOTIDE SEQUENCE [LARGE SCALE GENOMIC DNA]</scope>
    <source>
        <strain evidence="8 9">TBRC 0563</strain>
    </source>
</reference>
<feature type="domain" description="RDD" evidence="7">
    <location>
        <begin position="46"/>
        <end position="186"/>
    </location>
</feature>
<keyword evidence="3 6" id="KW-0812">Transmembrane</keyword>
<evidence type="ECO:0000256" key="5">
    <source>
        <dbReference type="ARBA" id="ARBA00023136"/>
    </source>
</evidence>
<dbReference type="RefSeq" id="WP_378211220.1">
    <property type="nucleotide sequence ID" value="NZ_JBHLZP010000478.1"/>
</dbReference>
<dbReference type="InterPro" id="IPR010432">
    <property type="entry name" value="RDD"/>
</dbReference>